<keyword evidence="1" id="KW-0472">Membrane</keyword>
<feature type="transmembrane region" description="Helical" evidence="1">
    <location>
        <begin position="62"/>
        <end position="80"/>
    </location>
</feature>
<accession>A0A2J0YTP0</accession>
<feature type="transmembrane region" description="Helical" evidence="1">
    <location>
        <begin position="142"/>
        <end position="161"/>
    </location>
</feature>
<evidence type="ECO:0000256" key="1">
    <source>
        <dbReference type="SAM" id="Phobius"/>
    </source>
</evidence>
<dbReference type="Pfam" id="PF07331">
    <property type="entry name" value="TctB"/>
    <property type="match status" value="1"/>
</dbReference>
<proteinExistence type="predicted"/>
<sequence length="170" mass="18286">MTAAQGGRTHRHRHVGGRGGRMKIHITKDFLSGALFGAIGLGTIVLGQSYDMGTAGNMGPGYFPVILGTIMTLIGLTMVVRSSLHPETSERVTSWEIRPLAFILAAVFTFSLLIESRGLIVAVVALVLISRLAGREGSMRELAIMVLAMTLIAVGIFVYGLNIPLKLRPW</sequence>
<comment type="caution">
    <text evidence="3">The sequence shown here is derived from an EMBL/GenBank/DDBJ whole genome shotgun (WGS) entry which is preliminary data.</text>
</comment>
<feature type="transmembrane region" description="Helical" evidence="1">
    <location>
        <begin position="30"/>
        <end position="50"/>
    </location>
</feature>
<feature type="transmembrane region" description="Helical" evidence="1">
    <location>
        <begin position="100"/>
        <end position="130"/>
    </location>
</feature>
<keyword evidence="1" id="KW-1133">Transmembrane helix</keyword>
<organism evidence="3 4">
    <name type="scientific">Rhizobium meliloti</name>
    <name type="common">Ensifer meliloti</name>
    <name type="synonym">Sinorhizobium meliloti</name>
    <dbReference type="NCBI Taxonomy" id="382"/>
    <lineage>
        <taxon>Bacteria</taxon>
        <taxon>Pseudomonadati</taxon>
        <taxon>Pseudomonadota</taxon>
        <taxon>Alphaproteobacteria</taxon>
        <taxon>Hyphomicrobiales</taxon>
        <taxon>Rhizobiaceae</taxon>
        <taxon>Sinorhizobium/Ensifer group</taxon>
        <taxon>Sinorhizobium</taxon>
    </lineage>
</organism>
<protein>
    <recommendedName>
        <fullName evidence="2">DUF1468 domain-containing protein</fullName>
    </recommendedName>
</protein>
<name>A0A2J0YTP0_RHIML</name>
<dbReference type="InterPro" id="IPR009936">
    <property type="entry name" value="DUF1468"/>
</dbReference>
<evidence type="ECO:0000313" key="3">
    <source>
        <dbReference type="EMBL" id="PJR09667.1"/>
    </source>
</evidence>
<reference evidence="3 4" key="1">
    <citation type="submission" date="2017-06" db="EMBL/GenBank/DDBJ databases">
        <title>Ensifer strains isolated from leguminous trees and herbs display diverse denitrification phenotypes with some acting as strong N2O sinks.</title>
        <authorList>
            <person name="Woliy K."/>
            <person name="Mania D."/>
            <person name="Bakken L.R."/>
            <person name="Frostegard A."/>
        </authorList>
    </citation>
    <scope>NUCLEOTIDE SEQUENCE [LARGE SCALE GENOMIC DNA]</scope>
    <source>
        <strain evidence="3 4">AC50a</strain>
    </source>
</reference>
<evidence type="ECO:0000259" key="2">
    <source>
        <dbReference type="Pfam" id="PF07331"/>
    </source>
</evidence>
<dbReference type="EMBL" id="NJGD01000029">
    <property type="protein sequence ID" value="PJR09667.1"/>
    <property type="molecule type" value="Genomic_DNA"/>
</dbReference>
<dbReference type="AlphaFoldDB" id="A0A2J0YTP0"/>
<evidence type="ECO:0000313" key="4">
    <source>
        <dbReference type="Proteomes" id="UP000231987"/>
    </source>
</evidence>
<dbReference type="Proteomes" id="UP000231987">
    <property type="component" value="Unassembled WGS sequence"/>
</dbReference>
<gene>
    <name evidence="3" type="ORF">CEJ86_31005</name>
</gene>
<keyword evidence="1" id="KW-0812">Transmembrane</keyword>
<feature type="domain" description="DUF1468" evidence="2">
    <location>
        <begin position="32"/>
        <end position="165"/>
    </location>
</feature>